<dbReference type="InterPro" id="IPR033469">
    <property type="entry name" value="CYTH-like_dom_sf"/>
</dbReference>
<dbReference type="CDD" id="cd07374">
    <property type="entry name" value="CYTH-like_Pase"/>
    <property type="match status" value="1"/>
</dbReference>
<dbReference type="OrthoDB" id="9777271at2"/>
<dbReference type="PANTHER" id="PTHR39339:SF1">
    <property type="entry name" value="CHAD DOMAIN-CONTAINING PROTEIN"/>
    <property type="match status" value="1"/>
</dbReference>
<dbReference type="EMBL" id="QUNO01000019">
    <property type="protein sequence ID" value="REH34843.1"/>
    <property type="molecule type" value="Genomic_DNA"/>
</dbReference>
<dbReference type="PROSITE" id="PS51707">
    <property type="entry name" value="CYTH"/>
    <property type="match status" value="1"/>
</dbReference>
<dbReference type="Gene3D" id="2.40.320.10">
    <property type="entry name" value="Hypothetical Protein Pfu-838710-001"/>
    <property type="match status" value="1"/>
</dbReference>
<dbReference type="InterPro" id="IPR038186">
    <property type="entry name" value="CHAD_dom_sf"/>
</dbReference>
<evidence type="ECO:0000313" key="3">
    <source>
        <dbReference type="EMBL" id="REH34843.1"/>
    </source>
</evidence>
<keyword evidence="4" id="KW-1185">Reference proteome</keyword>
<dbReference type="SMART" id="SM01118">
    <property type="entry name" value="CYTH"/>
    <property type="match status" value="1"/>
</dbReference>
<dbReference type="PANTHER" id="PTHR39339">
    <property type="entry name" value="SLR1444 PROTEIN"/>
    <property type="match status" value="1"/>
</dbReference>
<name>A0A3E0GZQ1_9PSEU</name>
<dbReference type="PROSITE" id="PS51708">
    <property type="entry name" value="CHAD"/>
    <property type="match status" value="1"/>
</dbReference>
<dbReference type="AlphaFoldDB" id="A0A3E0GZQ1"/>
<sequence>MTVERESKLGAPPEFELPDLTGVVDGAVAEQAPHRTLVARYYDAADLRLARAGVTLRHRTGDDTPVWTLKIPLGVNATRVVRREIDFAGTPDIVPDKAIDLVRGYLRTERLVEVGEVDTDRRTVVVRAGGDEVEVADDVVIGHDQMNEPRRFREVEVELTAGDIGLADAVVAELVVAGCQPGPPTPKLLRALGKRARQPADVVVPEMGVDAGMLELVRHAVAASVERIVRHDAGVRLGEDPEHVHQFRVGTRRLRADLRTFIGFLDGAWVTVLRDELRWLCDRAGVVRDRDVLGERLRREATQLPDVDDVGVGALLARLAEESNTARCDLLAALRSHRYATLLDSLVDAARNPRFAAVDARSARKHAPELVGHAWRRLAHAVRAAGDEPTDAELHAIRILAKRCRYAADAVAPVIGEPAHRFAGAIADIQTVLGDHQDTVVAEGWLRATADVTPEGRVAAGELIAIERAERARLRVLWPRTWHRAAARELRGWI</sequence>
<accession>A0A3E0GZQ1</accession>
<dbReference type="SMART" id="SM00880">
    <property type="entry name" value="CHAD"/>
    <property type="match status" value="1"/>
</dbReference>
<comment type="caution">
    <text evidence="3">The sequence shown here is derived from an EMBL/GenBank/DDBJ whole genome shotgun (WGS) entry which is preliminary data.</text>
</comment>
<feature type="domain" description="CYTH" evidence="1">
    <location>
        <begin position="2"/>
        <end position="195"/>
    </location>
</feature>
<dbReference type="Proteomes" id="UP000256269">
    <property type="component" value="Unassembled WGS sequence"/>
</dbReference>
<dbReference type="InterPro" id="IPR023577">
    <property type="entry name" value="CYTH_domain"/>
</dbReference>
<reference evidence="3 4" key="1">
    <citation type="submission" date="2018-08" db="EMBL/GenBank/DDBJ databases">
        <title>Genomic Encyclopedia of Archaeal and Bacterial Type Strains, Phase II (KMG-II): from individual species to whole genera.</title>
        <authorList>
            <person name="Goeker M."/>
        </authorList>
    </citation>
    <scope>NUCLEOTIDE SEQUENCE [LARGE SCALE GENOMIC DNA]</scope>
    <source>
        <strain evidence="3 4">DSM 45791</strain>
    </source>
</reference>
<protein>
    <submittedName>
        <fullName evidence="3">CHAD domain-containing protein</fullName>
    </submittedName>
</protein>
<evidence type="ECO:0000259" key="2">
    <source>
        <dbReference type="PROSITE" id="PS51708"/>
    </source>
</evidence>
<dbReference type="SUPFAM" id="SSF55154">
    <property type="entry name" value="CYTH-like phosphatases"/>
    <property type="match status" value="1"/>
</dbReference>
<organism evidence="3 4">
    <name type="scientific">Kutzneria buriramensis</name>
    <dbReference type="NCBI Taxonomy" id="1045776"/>
    <lineage>
        <taxon>Bacteria</taxon>
        <taxon>Bacillati</taxon>
        <taxon>Actinomycetota</taxon>
        <taxon>Actinomycetes</taxon>
        <taxon>Pseudonocardiales</taxon>
        <taxon>Pseudonocardiaceae</taxon>
        <taxon>Kutzneria</taxon>
    </lineage>
</organism>
<dbReference type="Pfam" id="PF01928">
    <property type="entry name" value="CYTH"/>
    <property type="match status" value="1"/>
</dbReference>
<dbReference type="InterPro" id="IPR007899">
    <property type="entry name" value="CHAD_dom"/>
</dbReference>
<evidence type="ECO:0000259" key="1">
    <source>
        <dbReference type="PROSITE" id="PS51707"/>
    </source>
</evidence>
<proteinExistence type="predicted"/>
<dbReference type="Pfam" id="PF05235">
    <property type="entry name" value="CHAD"/>
    <property type="match status" value="1"/>
</dbReference>
<gene>
    <name evidence="3" type="ORF">BCF44_119119</name>
</gene>
<evidence type="ECO:0000313" key="4">
    <source>
        <dbReference type="Proteomes" id="UP000256269"/>
    </source>
</evidence>
<feature type="domain" description="CHAD" evidence="2">
    <location>
        <begin position="210"/>
        <end position="487"/>
    </location>
</feature>
<dbReference type="RefSeq" id="WP_116180242.1">
    <property type="nucleotide sequence ID" value="NZ_CP144375.1"/>
</dbReference>
<dbReference type="Gene3D" id="1.40.20.10">
    <property type="entry name" value="CHAD domain"/>
    <property type="match status" value="1"/>
</dbReference>